<feature type="domain" description="L,D-TPase catalytic" evidence="8">
    <location>
        <begin position="217"/>
        <end position="397"/>
    </location>
</feature>
<comment type="pathway">
    <text evidence="1 7">Cell wall biogenesis; peptidoglycan biosynthesis.</text>
</comment>
<dbReference type="Gene3D" id="2.40.440.10">
    <property type="entry name" value="L,D-transpeptidase catalytic domain-like"/>
    <property type="match status" value="1"/>
</dbReference>
<comment type="caution">
    <text evidence="9">The sequence shown here is derived from an EMBL/GenBank/DDBJ whole genome shotgun (WGS) entry which is preliminary data.</text>
</comment>
<comment type="similarity">
    <text evidence="2">Belongs to the YkuD family.</text>
</comment>
<reference evidence="9 10" key="1">
    <citation type="submission" date="2017-11" db="EMBL/GenBank/DDBJ databases">
        <title>Reclassification of Bisgaard taxon 7 as Conservatibacter flavescens gen. nov., sp. nov.</title>
        <authorList>
            <person name="Christensen H."/>
        </authorList>
    </citation>
    <scope>NUCLEOTIDE SEQUENCE [LARGE SCALE GENOMIC DNA]</scope>
    <source>
        <strain evidence="9 10">7_4</strain>
    </source>
</reference>
<dbReference type="GO" id="GO:0016740">
    <property type="term" value="F:transferase activity"/>
    <property type="evidence" value="ECO:0007669"/>
    <property type="project" value="UniProtKB-KW"/>
</dbReference>
<dbReference type="PANTHER" id="PTHR41533:SF1">
    <property type="entry name" value="L,D-TRANSPEPTIDASE YCBB-RELATED"/>
    <property type="match status" value="1"/>
</dbReference>
<dbReference type="PANTHER" id="PTHR41533">
    <property type="entry name" value="L,D-TRANSPEPTIDASE HI_1667-RELATED"/>
    <property type="match status" value="1"/>
</dbReference>
<dbReference type="UniPathway" id="UPA00219"/>
<dbReference type="GO" id="GO:0008360">
    <property type="term" value="P:regulation of cell shape"/>
    <property type="evidence" value="ECO:0007669"/>
    <property type="project" value="UniProtKB-UniRule"/>
</dbReference>
<dbReference type="GO" id="GO:0071555">
    <property type="term" value="P:cell wall organization"/>
    <property type="evidence" value="ECO:0007669"/>
    <property type="project" value="UniProtKB-UniRule"/>
</dbReference>
<proteinExistence type="inferred from homology"/>
<evidence type="ECO:0000256" key="3">
    <source>
        <dbReference type="ARBA" id="ARBA00022679"/>
    </source>
</evidence>
<dbReference type="GO" id="GO:0009252">
    <property type="term" value="P:peptidoglycan biosynthetic process"/>
    <property type="evidence" value="ECO:0007669"/>
    <property type="project" value="UniProtKB-UniPathway"/>
</dbReference>
<evidence type="ECO:0000256" key="7">
    <source>
        <dbReference type="PROSITE-ProRule" id="PRU01373"/>
    </source>
</evidence>
<dbReference type="Pfam" id="PF01471">
    <property type="entry name" value="PG_binding_1"/>
    <property type="match status" value="1"/>
</dbReference>
<evidence type="ECO:0000313" key="9">
    <source>
        <dbReference type="EMBL" id="PJG86623.1"/>
    </source>
</evidence>
<sequence>MYYSHNILKSAQQWLYTANAYRAKLPSEVQIAEWLAAFKSGEAFQFVKNLSSNNPLYLQTLERLAQMLPKDGKVQPVQYEEVEVVETVPAKSQPVSKGPSAGLTTTLYPGDVSQEVILLIRALKQRGYLKNHIDGQYYSEGVLAAVKDFQTKNGLAADGVVGANTRALLNGESRPQQKVTKVKKVVKTPQGDKVSTAQLYKLAINAQRLRVIPDFNDGIFVNIPSYQLQYYRDGNLVLQSRVIVGKDARRTPVMYSELSNVVVNPPWNTPARLVNEDIIPRARKDPSYLERRGYTILDKQGRAINPNSLDWSKIDPKKFPYRLRQRPGDSALGNYKFNMPSSDAIFLHDTPSRGLFNQKNRALSSGCVRVEKSDELATILLKEAGWSDSRKKNVLASKKTTSAPVKSHNPVYLYYVTAWVDNGTLHTLPDIYKYDVTPNLSHINWQTVNKYLL</sequence>
<feature type="active site" description="Proton donor/acceptor" evidence="7">
    <location>
        <position position="348"/>
    </location>
</feature>
<feature type="active site" description="Nucleophile" evidence="7">
    <location>
        <position position="367"/>
    </location>
</feature>
<name>A0A2M8S680_9PAST</name>
<keyword evidence="4 7" id="KW-0133">Cell shape</keyword>
<accession>A0A2M8S680</accession>
<dbReference type="InterPro" id="IPR052905">
    <property type="entry name" value="LD-transpeptidase_YkuD-like"/>
</dbReference>
<evidence type="ECO:0000256" key="5">
    <source>
        <dbReference type="ARBA" id="ARBA00022984"/>
    </source>
</evidence>
<organism evidence="9 10">
    <name type="scientific">Conservatibacter flavescens</name>
    <dbReference type="NCBI Taxonomy" id="28161"/>
    <lineage>
        <taxon>Bacteria</taxon>
        <taxon>Pseudomonadati</taxon>
        <taxon>Pseudomonadota</taxon>
        <taxon>Gammaproteobacteria</taxon>
        <taxon>Pasteurellales</taxon>
        <taxon>Pasteurellaceae</taxon>
        <taxon>Conservatibacter</taxon>
    </lineage>
</organism>
<dbReference type="GO" id="GO:0004180">
    <property type="term" value="F:carboxypeptidase activity"/>
    <property type="evidence" value="ECO:0007669"/>
    <property type="project" value="UniProtKB-ARBA"/>
</dbReference>
<dbReference type="EMBL" id="PHHA01000002">
    <property type="protein sequence ID" value="PJG86623.1"/>
    <property type="molecule type" value="Genomic_DNA"/>
</dbReference>
<dbReference type="PROSITE" id="PS52029">
    <property type="entry name" value="LD_TPASE"/>
    <property type="match status" value="1"/>
</dbReference>
<dbReference type="InterPro" id="IPR036366">
    <property type="entry name" value="PGBDSf"/>
</dbReference>
<keyword evidence="6 7" id="KW-0961">Cell wall biogenesis/degradation</keyword>
<dbReference type="AlphaFoldDB" id="A0A2M8S680"/>
<dbReference type="OrthoDB" id="9778545at2"/>
<dbReference type="Proteomes" id="UP000229329">
    <property type="component" value="Unassembled WGS sequence"/>
</dbReference>
<dbReference type="CDD" id="cd16913">
    <property type="entry name" value="YkuD_like"/>
    <property type="match status" value="1"/>
</dbReference>
<keyword evidence="10" id="KW-1185">Reference proteome</keyword>
<dbReference type="InterPro" id="IPR036365">
    <property type="entry name" value="PGBD-like_sf"/>
</dbReference>
<evidence type="ECO:0000256" key="4">
    <source>
        <dbReference type="ARBA" id="ARBA00022960"/>
    </source>
</evidence>
<evidence type="ECO:0000259" key="8">
    <source>
        <dbReference type="PROSITE" id="PS52029"/>
    </source>
</evidence>
<dbReference type="Gene3D" id="1.10.101.10">
    <property type="entry name" value="PGBD-like superfamily/PGBD"/>
    <property type="match status" value="1"/>
</dbReference>
<dbReference type="SUPFAM" id="SSF47090">
    <property type="entry name" value="PGBD-like"/>
    <property type="match status" value="1"/>
</dbReference>
<protein>
    <submittedName>
        <fullName evidence="9">L,D-transpeptidase</fullName>
    </submittedName>
</protein>
<keyword evidence="5 7" id="KW-0573">Peptidoglycan synthesis</keyword>
<dbReference type="InterPro" id="IPR038063">
    <property type="entry name" value="Transpep_catalytic_dom"/>
</dbReference>
<dbReference type="SUPFAM" id="SSF141523">
    <property type="entry name" value="L,D-transpeptidase catalytic domain-like"/>
    <property type="match status" value="1"/>
</dbReference>
<dbReference type="InterPro" id="IPR005490">
    <property type="entry name" value="LD_TPept_cat_dom"/>
</dbReference>
<dbReference type="Pfam" id="PF03734">
    <property type="entry name" value="YkuD"/>
    <property type="match status" value="1"/>
</dbReference>
<keyword evidence="3" id="KW-0808">Transferase</keyword>
<dbReference type="InterPro" id="IPR002477">
    <property type="entry name" value="Peptidoglycan-bd-like"/>
</dbReference>
<evidence type="ECO:0000256" key="1">
    <source>
        <dbReference type="ARBA" id="ARBA00004752"/>
    </source>
</evidence>
<evidence type="ECO:0000256" key="2">
    <source>
        <dbReference type="ARBA" id="ARBA00005992"/>
    </source>
</evidence>
<evidence type="ECO:0000256" key="6">
    <source>
        <dbReference type="ARBA" id="ARBA00023316"/>
    </source>
</evidence>
<gene>
    <name evidence="9" type="ORF">CVP05_01840</name>
</gene>
<evidence type="ECO:0000313" key="10">
    <source>
        <dbReference type="Proteomes" id="UP000229329"/>
    </source>
</evidence>